<dbReference type="STRING" id="3983.A0A2C9W6I5"/>
<dbReference type="EMBL" id="CM004389">
    <property type="protein sequence ID" value="OAY53986.1"/>
    <property type="molecule type" value="Genomic_DNA"/>
</dbReference>
<name>A0A2C9W6I5_MANES</name>
<protein>
    <submittedName>
        <fullName evidence="1">Uncharacterized protein</fullName>
    </submittedName>
</protein>
<sequence length="58" mass="6782">MTQMVYFKQGKLHQFHQILEEGASHEIDKYYADVRYERIAILNALEAYCSCLGQIGTR</sequence>
<evidence type="ECO:0000313" key="1">
    <source>
        <dbReference type="EMBL" id="OAY53986.1"/>
    </source>
</evidence>
<dbReference type="AlphaFoldDB" id="A0A2C9W6I5"/>
<organism evidence="1">
    <name type="scientific">Manihot esculenta</name>
    <name type="common">Cassava</name>
    <name type="synonym">Jatropha manihot</name>
    <dbReference type="NCBI Taxonomy" id="3983"/>
    <lineage>
        <taxon>Eukaryota</taxon>
        <taxon>Viridiplantae</taxon>
        <taxon>Streptophyta</taxon>
        <taxon>Embryophyta</taxon>
        <taxon>Tracheophyta</taxon>
        <taxon>Spermatophyta</taxon>
        <taxon>Magnoliopsida</taxon>
        <taxon>eudicotyledons</taxon>
        <taxon>Gunneridae</taxon>
        <taxon>Pentapetalae</taxon>
        <taxon>rosids</taxon>
        <taxon>fabids</taxon>
        <taxon>Malpighiales</taxon>
        <taxon>Euphorbiaceae</taxon>
        <taxon>Crotonoideae</taxon>
        <taxon>Manihoteae</taxon>
        <taxon>Manihot</taxon>
    </lineage>
</organism>
<proteinExistence type="predicted"/>
<reference evidence="1" key="1">
    <citation type="submission" date="2016-02" db="EMBL/GenBank/DDBJ databases">
        <title>WGS assembly of Manihot esculenta.</title>
        <authorList>
            <person name="Bredeson J.V."/>
            <person name="Prochnik S.E."/>
            <person name="Lyons J.B."/>
            <person name="Schmutz J."/>
            <person name="Grimwood J."/>
            <person name="Vrebalov J."/>
            <person name="Bart R.S."/>
            <person name="Amuge T."/>
            <person name="Ferguson M.E."/>
            <person name="Green R."/>
            <person name="Putnam N."/>
            <person name="Stites J."/>
            <person name="Rounsley S."/>
            <person name="Rokhsar D.S."/>
        </authorList>
    </citation>
    <scope>NUCLEOTIDE SEQUENCE [LARGE SCALE GENOMIC DNA]</scope>
    <source>
        <tissue evidence="1">Leaf</tissue>
    </source>
</reference>
<accession>A0A2C9W6I5</accession>
<gene>
    <name evidence="1" type="ORF">MANES_03G039300</name>
</gene>